<reference evidence="2 3" key="1">
    <citation type="submission" date="2016-12" db="EMBL/GenBank/DDBJ databases">
        <authorList>
            <person name="Song W.-J."/>
            <person name="Kurnit D.M."/>
        </authorList>
    </citation>
    <scope>NUCLEOTIDE SEQUENCE [LARGE SCALE GENOMIC DNA]</scope>
    <source>
        <strain evidence="2 3">DSM 18488</strain>
    </source>
</reference>
<dbReference type="PANTHER" id="PTHR14119">
    <property type="entry name" value="HYDROLASE"/>
    <property type="match status" value="1"/>
</dbReference>
<accession>A0A1M7Y2I6</accession>
<evidence type="ECO:0000313" key="2">
    <source>
        <dbReference type="EMBL" id="SHO46160.1"/>
    </source>
</evidence>
<dbReference type="Pfam" id="PF00857">
    <property type="entry name" value="Isochorismatase"/>
    <property type="match status" value="1"/>
</dbReference>
<evidence type="ECO:0000313" key="3">
    <source>
        <dbReference type="Proteomes" id="UP000184603"/>
    </source>
</evidence>
<dbReference type="InterPro" id="IPR036380">
    <property type="entry name" value="Isochorismatase-like_sf"/>
</dbReference>
<dbReference type="AlphaFoldDB" id="A0A1M7Y2I6"/>
<dbReference type="InterPro" id="IPR050993">
    <property type="entry name" value="Isochorismatase_domain"/>
</dbReference>
<protein>
    <submittedName>
        <fullName evidence="2">Isochorismatase family protein</fullName>
    </submittedName>
</protein>
<dbReference type="EMBL" id="FRFE01000005">
    <property type="protein sequence ID" value="SHO46160.1"/>
    <property type="molecule type" value="Genomic_DNA"/>
</dbReference>
<organism evidence="2 3">
    <name type="scientific">Desulfopila aestuarii DSM 18488</name>
    <dbReference type="NCBI Taxonomy" id="1121416"/>
    <lineage>
        <taxon>Bacteria</taxon>
        <taxon>Pseudomonadati</taxon>
        <taxon>Thermodesulfobacteriota</taxon>
        <taxon>Desulfobulbia</taxon>
        <taxon>Desulfobulbales</taxon>
        <taxon>Desulfocapsaceae</taxon>
        <taxon>Desulfopila</taxon>
    </lineage>
</organism>
<dbReference type="OrthoDB" id="9796958at2"/>
<dbReference type="InterPro" id="IPR000868">
    <property type="entry name" value="Isochorismatase-like_dom"/>
</dbReference>
<dbReference type="RefSeq" id="WP_073612674.1">
    <property type="nucleotide sequence ID" value="NZ_FRFE01000005.1"/>
</dbReference>
<dbReference type="STRING" id="1121416.SAMN02745220_01330"/>
<sequence>MKPAGQLLTADTCYLHVIDVQESLMRQIHGVEQVTSVTAMMMKFAQIMEIPVLANTQYKKGLGLYVPELEELAVGIPRPDKVEFSAMANEETLALVEKLPKNITNVILVGVETHICIYQTAMGALARGLTPWIVSDGVSSRRREHHEAGIARLSAAGANVGPGEMLIYELLGRAGTPQFKQVLPLIVAQG</sequence>
<evidence type="ECO:0000259" key="1">
    <source>
        <dbReference type="Pfam" id="PF00857"/>
    </source>
</evidence>
<proteinExistence type="predicted"/>
<dbReference type="Proteomes" id="UP000184603">
    <property type="component" value="Unassembled WGS sequence"/>
</dbReference>
<name>A0A1M7Y2I6_9BACT</name>
<feature type="domain" description="Isochorismatase-like" evidence="1">
    <location>
        <begin position="17"/>
        <end position="160"/>
    </location>
</feature>
<dbReference type="Gene3D" id="3.40.50.850">
    <property type="entry name" value="Isochorismatase-like"/>
    <property type="match status" value="1"/>
</dbReference>
<dbReference type="PANTHER" id="PTHR14119:SF3">
    <property type="entry name" value="ISOCHORISMATASE DOMAIN-CONTAINING PROTEIN 2"/>
    <property type="match status" value="1"/>
</dbReference>
<dbReference type="SUPFAM" id="SSF52499">
    <property type="entry name" value="Isochorismatase-like hydrolases"/>
    <property type="match status" value="1"/>
</dbReference>
<keyword evidence="3" id="KW-1185">Reference proteome</keyword>
<gene>
    <name evidence="2" type="ORF">SAMN02745220_01330</name>
</gene>